<dbReference type="Gene3D" id="1.10.10.2910">
    <property type="match status" value="1"/>
</dbReference>
<sequence length="345" mass="38389">MIDPNLRLKNLRQLHGMTQKAFAAELGIGQSQLSQIERGDRQLTAQHMVKARHRFNIPLDFFSAAPIAYGPTELNYRTRKLTQTQQERAATLFGLTEQAVRNSAGTTNTTESLGVGDNGGQARPLREIEAFAAAARQLIGVRHVRVINNVTRCIERIGILVTGIDLADLGTQIDGISSPYRTDEPFVASIDLNKPGDRIRFSGAHELGHILLHTENNRPFDKDVRENEADMFASAFLLPRESILEELSPGLTLAGYSRIKARWGVSIQAIIRRAFDLGVIDKDRYRSLHIQISSRGWRTAEPVEVPIEVPAIPTPNIGGVRPPQQDTHLPMRDNVVSLFDRDAQI</sequence>
<dbReference type="InterPro" id="IPR001387">
    <property type="entry name" value="Cro/C1-type_HTH"/>
</dbReference>
<comment type="caution">
    <text evidence="3">The sequence shown here is derived from an EMBL/GenBank/DDBJ whole genome shotgun (WGS) entry which is preliminary data.</text>
</comment>
<dbReference type="RefSeq" id="WP_163713141.1">
    <property type="nucleotide sequence ID" value="NZ_BLLA01000001.1"/>
</dbReference>
<dbReference type="InterPro" id="IPR010982">
    <property type="entry name" value="Lambda_DNA-bd_dom_sf"/>
</dbReference>
<protein>
    <submittedName>
        <fullName evidence="3">Transcriptional regulator</fullName>
    </submittedName>
</protein>
<dbReference type="Pfam" id="PF06114">
    <property type="entry name" value="Peptidase_M78"/>
    <property type="match status" value="1"/>
</dbReference>
<dbReference type="GO" id="GO:0003677">
    <property type="term" value="F:DNA binding"/>
    <property type="evidence" value="ECO:0007669"/>
    <property type="project" value="InterPro"/>
</dbReference>
<dbReference type="CDD" id="cd00093">
    <property type="entry name" value="HTH_XRE"/>
    <property type="match status" value="1"/>
</dbReference>
<evidence type="ECO:0000259" key="2">
    <source>
        <dbReference type="PROSITE" id="PS50943"/>
    </source>
</evidence>
<dbReference type="PANTHER" id="PTHR43236:SF1">
    <property type="entry name" value="BLL7220 PROTEIN"/>
    <property type="match status" value="1"/>
</dbReference>
<dbReference type="EMBL" id="BLLA01000001">
    <property type="protein sequence ID" value="GFG98140.1"/>
    <property type="molecule type" value="Genomic_DNA"/>
</dbReference>
<evidence type="ECO:0000313" key="4">
    <source>
        <dbReference type="Proteomes" id="UP000465301"/>
    </source>
</evidence>
<dbReference type="SMART" id="SM00530">
    <property type="entry name" value="HTH_XRE"/>
    <property type="match status" value="1"/>
</dbReference>
<dbReference type="SUPFAM" id="SSF47413">
    <property type="entry name" value="lambda repressor-like DNA-binding domains"/>
    <property type="match status" value="1"/>
</dbReference>
<accession>A0A7I9ZAY5</accession>
<name>A0A7I9ZAY5_9MYCO</name>
<dbReference type="PROSITE" id="PS50943">
    <property type="entry name" value="HTH_CROC1"/>
    <property type="match status" value="1"/>
</dbReference>
<organism evidence="3 4">
    <name type="scientific">Mycobacterium timonense</name>
    <dbReference type="NCBI Taxonomy" id="701043"/>
    <lineage>
        <taxon>Bacteria</taxon>
        <taxon>Bacillati</taxon>
        <taxon>Actinomycetota</taxon>
        <taxon>Actinomycetes</taxon>
        <taxon>Mycobacteriales</taxon>
        <taxon>Mycobacteriaceae</taxon>
        <taxon>Mycobacterium</taxon>
        <taxon>Mycobacterium avium complex (MAC)</taxon>
    </lineage>
</organism>
<proteinExistence type="inferred from homology"/>
<dbReference type="AlphaFoldDB" id="A0A7I9ZAY5"/>
<gene>
    <name evidence="3" type="ORF">MTIM_40190</name>
</gene>
<keyword evidence="4" id="KW-1185">Reference proteome</keyword>
<feature type="domain" description="HTH cro/C1-type" evidence="2">
    <location>
        <begin position="8"/>
        <end position="62"/>
    </location>
</feature>
<dbReference type="Gene3D" id="1.10.260.40">
    <property type="entry name" value="lambda repressor-like DNA-binding domains"/>
    <property type="match status" value="1"/>
</dbReference>
<dbReference type="Proteomes" id="UP000465301">
    <property type="component" value="Unassembled WGS sequence"/>
</dbReference>
<evidence type="ECO:0000313" key="3">
    <source>
        <dbReference type="EMBL" id="GFG98140.1"/>
    </source>
</evidence>
<reference evidence="3 4" key="1">
    <citation type="journal article" date="2019" name="Emerg. Microbes Infect.">
        <title>Comprehensive subspecies identification of 175 nontuberculous mycobacteria species based on 7547 genomic profiles.</title>
        <authorList>
            <person name="Matsumoto Y."/>
            <person name="Kinjo T."/>
            <person name="Motooka D."/>
            <person name="Nabeya D."/>
            <person name="Jung N."/>
            <person name="Uechi K."/>
            <person name="Horii T."/>
            <person name="Iida T."/>
            <person name="Fujita J."/>
            <person name="Nakamura S."/>
        </authorList>
    </citation>
    <scope>NUCLEOTIDE SEQUENCE [LARGE SCALE GENOMIC DNA]</scope>
    <source>
        <strain evidence="3 4">JCM 30726</strain>
    </source>
</reference>
<evidence type="ECO:0000256" key="1">
    <source>
        <dbReference type="ARBA" id="ARBA00007227"/>
    </source>
</evidence>
<dbReference type="InterPro" id="IPR052345">
    <property type="entry name" value="Rad_response_metalloprotease"/>
</dbReference>
<comment type="similarity">
    <text evidence="1">Belongs to the short-chain fatty acyl-CoA assimilation regulator (ScfR) family.</text>
</comment>
<dbReference type="InterPro" id="IPR010359">
    <property type="entry name" value="IrrE_HExxH"/>
</dbReference>
<dbReference type="Pfam" id="PF01381">
    <property type="entry name" value="HTH_3"/>
    <property type="match status" value="1"/>
</dbReference>
<dbReference type="PANTHER" id="PTHR43236">
    <property type="entry name" value="ANTITOXIN HIGA1"/>
    <property type="match status" value="1"/>
</dbReference>